<keyword evidence="1" id="KW-0812">Transmembrane</keyword>
<keyword evidence="3" id="KW-1185">Reference proteome</keyword>
<gene>
    <name evidence="2" type="ORF">JO391_05775</name>
</gene>
<dbReference type="InterPro" id="IPR012427">
    <property type="entry name" value="DUF1622"/>
</dbReference>
<keyword evidence="1" id="KW-0472">Membrane</keyword>
<dbReference type="KEGG" id="nsm:JO391_05775"/>
<feature type="transmembrane region" description="Helical" evidence="1">
    <location>
        <begin position="99"/>
        <end position="117"/>
    </location>
</feature>
<protein>
    <submittedName>
        <fullName evidence="2">DUF1622 domain-containing protein</fullName>
    </submittedName>
</protein>
<dbReference type="Proteomes" id="UP000826300">
    <property type="component" value="Chromosome"/>
</dbReference>
<dbReference type="PANTHER" id="PTHR38468">
    <property type="entry name" value="SLL0939 PROTEIN"/>
    <property type="match status" value="1"/>
</dbReference>
<evidence type="ECO:0000313" key="2">
    <source>
        <dbReference type="EMBL" id="QYZ71019.1"/>
    </source>
</evidence>
<proteinExistence type="predicted"/>
<dbReference type="RefSeq" id="WP_220663275.1">
    <property type="nucleotide sequence ID" value="NZ_CP069370.1"/>
</dbReference>
<feature type="transmembrane region" description="Helical" evidence="1">
    <location>
        <begin position="74"/>
        <end position="93"/>
    </location>
</feature>
<dbReference type="PANTHER" id="PTHR38468:SF1">
    <property type="entry name" value="SLL0939 PROTEIN"/>
    <property type="match status" value="1"/>
</dbReference>
<name>A0A8G0ZZ84_9RHOB</name>
<accession>A0A8G0ZZ84</accession>
<dbReference type="AlphaFoldDB" id="A0A8G0ZZ84"/>
<feature type="transmembrane region" description="Helical" evidence="1">
    <location>
        <begin position="20"/>
        <end position="53"/>
    </location>
</feature>
<reference evidence="2" key="1">
    <citation type="submission" date="2021-02" db="EMBL/GenBank/DDBJ databases">
        <title>Rhodobacter shimadae sp. nov., an aerobic anoxygenic phototrophic bacterium isolated from a hot spring.</title>
        <authorList>
            <person name="Muramatsu S."/>
            <person name="Haruta S."/>
            <person name="Hirose S."/>
            <person name="Hanada S."/>
        </authorList>
    </citation>
    <scope>NUCLEOTIDE SEQUENCE</scope>
    <source>
        <strain evidence="2">N10</strain>
    </source>
</reference>
<keyword evidence="1" id="KW-1133">Transmembrane helix</keyword>
<evidence type="ECO:0000313" key="3">
    <source>
        <dbReference type="Proteomes" id="UP000826300"/>
    </source>
</evidence>
<sequence>MDLSFLEGRTSLLATDFPVLAEWLGVLASVIELLAVVVMAVGVFRFVAGFVTAETAGTARRARLDAARRDLGRYILSGLEVLIVSDIIHTAVSMQLADLVFLGLLVVIRSAISYFLGREIEAIERQERGE</sequence>
<evidence type="ECO:0000256" key="1">
    <source>
        <dbReference type="SAM" id="Phobius"/>
    </source>
</evidence>
<dbReference type="EMBL" id="CP069370">
    <property type="protein sequence ID" value="QYZ71019.1"/>
    <property type="molecule type" value="Genomic_DNA"/>
</dbReference>
<organism evidence="2 3">
    <name type="scientific">Neotabrizicola shimadae</name>
    <dbReference type="NCBI Taxonomy" id="2807096"/>
    <lineage>
        <taxon>Bacteria</taxon>
        <taxon>Pseudomonadati</taxon>
        <taxon>Pseudomonadota</taxon>
        <taxon>Alphaproteobacteria</taxon>
        <taxon>Rhodobacterales</taxon>
        <taxon>Paracoccaceae</taxon>
        <taxon>Neotabrizicola</taxon>
    </lineage>
</organism>
<dbReference type="Pfam" id="PF07784">
    <property type="entry name" value="DUF1622"/>
    <property type="match status" value="1"/>
</dbReference>